<reference evidence="2" key="1">
    <citation type="submission" date="2014-09" db="EMBL/GenBank/DDBJ databases">
        <authorList>
            <person name="Sharma Rahul"/>
            <person name="Thines Marco"/>
        </authorList>
    </citation>
    <scope>NUCLEOTIDE SEQUENCE [LARGE SCALE GENOMIC DNA]</scope>
</reference>
<protein>
    <submittedName>
        <fullName evidence="1">Uncharacterized protein</fullName>
    </submittedName>
</protein>
<dbReference type="EMBL" id="CCYD01002939">
    <property type="protein sequence ID" value="CEG48464.1"/>
    <property type="molecule type" value="Genomic_DNA"/>
</dbReference>
<evidence type="ECO:0000313" key="1">
    <source>
        <dbReference type="EMBL" id="CEG48464.1"/>
    </source>
</evidence>
<dbReference type="OMA" id="EWTRYLY"/>
<keyword evidence="2" id="KW-1185">Reference proteome</keyword>
<dbReference type="OrthoDB" id="119845at2759"/>
<dbReference type="GeneID" id="36401339"/>
<sequence>MNTDRELFIQELVAALQEKKVTSNDVLFHSNSSAEHDSHSSSESDNTLQEFTGLFQSHLLSPSPTDRMEMARDAYNQLQFDFPQVHDASIEALAEIYRHIVSDKFNGLVFEFSITATLLDGVTYLNDQTLSDHNILSSSSNSSGLLAASILLLVFRFCLEKPKHVIVDELLSLVVQPEQMLQTLQDDTMTHHVGMKKNGDDTIKTSFEAKLQFLASRTFSSSFDNVPIEKWKLWHLDDEIIAIIKLLLGTHSFQDESTGWTREESAYNITSILYGPSGEWSRYLFILRDRVLHSPDANRTSLWYLQQLLNYFHSCHFIASPIFLHVKFLDVPHYLVYRVLLELAQSQEFQLQSSQRASQELSKVIEEVLPLFMEEMQYIVSLSSATIEYEKFVTEKRNQVATVIMQLLNEMLLATSNLRAITKKLYASGMIRTLLMLLPSEIDHFDLDGNTSWVSAFLRLIGECTMWYADIAVYLSRVAKFVKLLPIMQNYFVTEIFLVAFAFHQHEIPLQNGLNIKIWDTFQSTQFFPLLCNSYLDSVTKLQNVLFVLNSLQKSLRILRPVVQEELQQNLKVIYANLTQFFKYPKSTKPQVLKDSTRIIDKEKEGEEAETLQYVALQNKLRQSIKLLLIAQSSNSQVDGCVTSKFD</sequence>
<dbReference type="Proteomes" id="UP000054928">
    <property type="component" value="Unassembled WGS sequence"/>
</dbReference>
<dbReference type="AlphaFoldDB" id="A0A0P1B464"/>
<accession>A0A0P1B464</accession>
<evidence type="ECO:0000313" key="2">
    <source>
        <dbReference type="Proteomes" id="UP000054928"/>
    </source>
</evidence>
<name>A0A0P1B464_PLAHL</name>
<dbReference type="RefSeq" id="XP_024584833.1">
    <property type="nucleotide sequence ID" value="XM_024719544.1"/>
</dbReference>
<proteinExistence type="predicted"/>
<organism evidence="1 2">
    <name type="scientific">Plasmopara halstedii</name>
    <name type="common">Downy mildew of sunflower</name>
    <dbReference type="NCBI Taxonomy" id="4781"/>
    <lineage>
        <taxon>Eukaryota</taxon>
        <taxon>Sar</taxon>
        <taxon>Stramenopiles</taxon>
        <taxon>Oomycota</taxon>
        <taxon>Peronosporomycetes</taxon>
        <taxon>Peronosporales</taxon>
        <taxon>Peronosporaceae</taxon>
        <taxon>Plasmopara</taxon>
    </lineage>
</organism>